<proteinExistence type="inferred from homology"/>
<dbReference type="AlphaFoldDB" id="A0A9X3ADW1"/>
<dbReference type="InterPro" id="IPR013538">
    <property type="entry name" value="ASHA1/2-like_C"/>
</dbReference>
<reference evidence="3" key="1">
    <citation type="submission" date="2022-08" db="EMBL/GenBank/DDBJ databases">
        <authorList>
            <person name="Tistechok S."/>
            <person name="Samborskyy M."/>
            <person name="Roman I."/>
        </authorList>
    </citation>
    <scope>NUCLEOTIDE SEQUENCE</scope>
    <source>
        <strain evidence="3">DSM 103496</strain>
    </source>
</reference>
<dbReference type="InterPro" id="IPR023393">
    <property type="entry name" value="START-like_dom_sf"/>
</dbReference>
<protein>
    <submittedName>
        <fullName evidence="3">SRPBCC domain-containing protein</fullName>
    </submittedName>
</protein>
<organism evidence="3 4">
    <name type="scientific">Umezawaea endophytica</name>
    <dbReference type="NCBI Taxonomy" id="1654476"/>
    <lineage>
        <taxon>Bacteria</taxon>
        <taxon>Bacillati</taxon>
        <taxon>Actinomycetota</taxon>
        <taxon>Actinomycetes</taxon>
        <taxon>Pseudonocardiales</taxon>
        <taxon>Pseudonocardiaceae</taxon>
        <taxon>Umezawaea</taxon>
    </lineage>
</organism>
<gene>
    <name evidence="3" type="ORF">NZH93_07015</name>
</gene>
<comment type="caution">
    <text evidence="3">The sequence shown here is derived from an EMBL/GenBank/DDBJ whole genome shotgun (WGS) entry which is preliminary data.</text>
</comment>
<evidence type="ECO:0000259" key="2">
    <source>
        <dbReference type="Pfam" id="PF08327"/>
    </source>
</evidence>
<evidence type="ECO:0000313" key="4">
    <source>
        <dbReference type="Proteomes" id="UP001141259"/>
    </source>
</evidence>
<sequence>MAERELLHSIVITAPIGAVWAEITKLDGKQRAMMDAILDSALEPGAPLYYRSTDGKRVFVVGRVVAVDPPRLLSHTQRLTMRDDPWTLVTWELAEVDGGTRVTLRNSGWPEGVDKLHKVDSTWKGILTALKQVLENGDVATGLRVQYALMRAFMWAMPAGTKSENVPEPPAVQAG</sequence>
<dbReference type="Gene3D" id="3.30.530.20">
    <property type="match status" value="1"/>
</dbReference>
<dbReference type="Pfam" id="PF08327">
    <property type="entry name" value="AHSA1"/>
    <property type="match status" value="1"/>
</dbReference>
<comment type="similarity">
    <text evidence="1">Belongs to the AHA1 family.</text>
</comment>
<dbReference type="EMBL" id="JANYMP010000002">
    <property type="protein sequence ID" value="MCS7476597.1"/>
    <property type="molecule type" value="Genomic_DNA"/>
</dbReference>
<evidence type="ECO:0000256" key="1">
    <source>
        <dbReference type="ARBA" id="ARBA00006817"/>
    </source>
</evidence>
<feature type="domain" description="Activator of Hsp90 ATPase homologue 1/2-like C-terminal" evidence="2">
    <location>
        <begin position="14"/>
        <end position="135"/>
    </location>
</feature>
<dbReference type="Proteomes" id="UP001141259">
    <property type="component" value="Unassembled WGS sequence"/>
</dbReference>
<name>A0A9X3ADW1_9PSEU</name>
<dbReference type="RefSeq" id="WP_259622083.1">
    <property type="nucleotide sequence ID" value="NZ_JANYMP010000002.1"/>
</dbReference>
<dbReference type="SUPFAM" id="SSF55961">
    <property type="entry name" value="Bet v1-like"/>
    <property type="match status" value="1"/>
</dbReference>
<evidence type="ECO:0000313" key="3">
    <source>
        <dbReference type="EMBL" id="MCS7476597.1"/>
    </source>
</evidence>
<accession>A0A9X3ADW1</accession>
<keyword evidence="4" id="KW-1185">Reference proteome</keyword>